<dbReference type="KEGG" id="rpe:RPE_3056"/>
<keyword evidence="1" id="KW-0812">Transmembrane</keyword>
<evidence type="ECO:0000313" key="2">
    <source>
        <dbReference type="EMBL" id="ABJ06993.1"/>
    </source>
</evidence>
<proteinExistence type="predicted"/>
<accession>Q07M41</accession>
<dbReference type="EMBL" id="CP000463">
    <property type="protein sequence ID" value="ABJ06993.1"/>
    <property type="molecule type" value="Genomic_DNA"/>
</dbReference>
<protein>
    <submittedName>
        <fullName evidence="2">Uncharacterized protein</fullName>
    </submittedName>
</protein>
<name>Q07M41_RHOP5</name>
<feature type="transmembrane region" description="Helical" evidence="1">
    <location>
        <begin position="23"/>
        <end position="47"/>
    </location>
</feature>
<organism evidence="2">
    <name type="scientific">Rhodopseudomonas palustris (strain BisA53)</name>
    <dbReference type="NCBI Taxonomy" id="316055"/>
    <lineage>
        <taxon>Bacteria</taxon>
        <taxon>Pseudomonadati</taxon>
        <taxon>Pseudomonadota</taxon>
        <taxon>Alphaproteobacteria</taxon>
        <taxon>Hyphomicrobiales</taxon>
        <taxon>Nitrobacteraceae</taxon>
        <taxon>Rhodopseudomonas</taxon>
    </lineage>
</organism>
<dbReference type="HOGENOM" id="CLU_1634086_0_0_5"/>
<feature type="transmembrane region" description="Helical" evidence="1">
    <location>
        <begin position="53"/>
        <end position="74"/>
    </location>
</feature>
<keyword evidence="1" id="KW-0472">Membrane</keyword>
<sequence>MNDALSNAAELHLQESYGRLTRLFFALGGTAIIAVVLVELGHALWPLGWWSPLLALIVVGACSIGTGLIVASIFGDDVVWTLRDAELRLDRRSPWRSSSEIIRKDDIAAMSVREAVWDNGPNTYRVAIELHSGRTILTPPLDNAAKAGDLLMQIQSLLSPRC</sequence>
<keyword evidence="1" id="KW-1133">Transmembrane helix</keyword>
<dbReference type="AlphaFoldDB" id="Q07M41"/>
<dbReference type="eggNOG" id="ENOG5033G2C">
    <property type="taxonomic scope" value="Bacteria"/>
</dbReference>
<evidence type="ECO:0000256" key="1">
    <source>
        <dbReference type="SAM" id="Phobius"/>
    </source>
</evidence>
<gene>
    <name evidence="2" type="ordered locus">RPE_3056</name>
</gene>
<reference evidence="2" key="1">
    <citation type="submission" date="2006-09" db="EMBL/GenBank/DDBJ databases">
        <title>Complete sequence of Rhodopseudomonas palustris BisA53.</title>
        <authorList>
            <consortium name="US DOE Joint Genome Institute"/>
            <person name="Copeland A."/>
            <person name="Lucas S."/>
            <person name="Lapidus A."/>
            <person name="Barry K."/>
            <person name="Detter J.C."/>
            <person name="Glavina del Rio T."/>
            <person name="Hammon N."/>
            <person name="Israni S."/>
            <person name="Dalin E."/>
            <person name="Tice H."/>
            <person name="Pitluck S."/>
            <person name="Chain P."/>
            <person name="Malfatti S."/>
            <person name="Shin M."/>
            <person name="Vergez L."/>
            <person name="Schmutz J."/>
            <person name="Larimer F."/>
            <person name="Land M."/>
            <person name="Hauser L."/>
            <person name="Pelletier D.A."/>
            <person name="Kyrpides N."/>
            <person name="Kim E."/>
            <person name="Harwood C.S."/>
            <person name="Oda Y."/>
            <person name="Richardson P."/>
        </authorList>
    </citation>
    <scope>NUCLEOTIDE SEQUENCE [LARGE SCALE GENOMIC DNA]</scope>
    <source>
        <strain evidence="2">BisA53</strain>
    </source>
</reference>